<dbReference type="EMBL" id="BPLR01018737">
    <property type="protein sequence ID" value="GIZ01930.1"/>
    <property type="molecule type" value="Genomic_DNA"/>
</dbReference>
<feature type="region of interest" description="Disordered" evidence="1">
    <location>
        <begin position="73"/>
        <end position="95"/>
    </location>
</feature>
<name>A0AAV4Y6U0_CAEEX</name>
<keyword evidence="3" id="KW-1185">Reference proteome</keyword>
<proteinExistence type="predicted"/>
<evidence type="ECO:0000256" key="1">
    <source>
        <dbReference type="SAM" id="MobiDB-lite"/>
    </source>
</evidence>
<protein>
    <submittedName>
        <fullName evidence="2">Uncharacterized protein</fullName>
    </submittedName>
</protein>
<organism evidence="2 3">
    <name type="scientific">Caerostris extrusa</name>
    <name type="common">Bark spider</name>
    <name type="synonym">Caerostris bankana</name>
    <dbReference type="NCBI Taxonomy" id="172846"/>
    <lineage>
        <taxon>Eukaryota</taxon>
        <taxon>Metazoa</taxon>
        <taxon>Ecdysozoa</taxon>
        <taxon>Arthropoda</taxon>
        <taxon>Chelicerata</taxon>
        <taxon>Arachnida</taxon>
        <taxon>Araneae</taxon>
        <taxon>Araneomorphae</taxon>
        <taxon>Entelegynae</taxon>
        <taxon>Araneoidea</taxon>
        <taxon>Araneidae</taxon>
        <taxon>Caerostris</taxon>
    </lineage>
</organism>
<dbReference type="AlphaFoldDB" id="A0AAV4Y6U0"/>
<sequence>MLNGSFVFFPSERRRLLINFWRNGVPRFAFSDEGLGVLPGDCAGSLNHSMNTDLLHRMSCLPIIIRQSLEGPLSNQTKGEQDVTLEESCQLRLND</sequence>
<comment type="caution">
    <text evidence="2">The sequence shown here is derived from an EMBL/GenBank/DDBJ whole genome shotgun (WGS) entry which is preliminary data.</text>
</comment>
<accession>A0AAV4Y6U0</accession>
<dbReference type="Proteomes" id="UP001054945">
    <property type="component" value="Unassembled WGS sequence"/>
</dbReference>
<evidence type="ECO:0000313" key="3">
    <source>
        <dbReference type="Proteomes" id="UP001054945"/>
    </source>
</evidence>
<evidence type="ECO:0000313" key="2">
    <source>
        <dbReference type="EMBL" id="GIZ01930.1"/>
    </source>
</evidence>
<reference evidence="2 3" key="1">
    <citation type="submission" date="2021-06" db="EMBL/GenBank/DDBJ databases">
        <title>Caerostris extrusa draft genome.</title>
        <authorList>
            <person name="Kono N."/>
            <person name="Arakawa K."/>
        </authorList>
    </citation>
    <scope>NUCLEOTIDE SEQUENCE [LARGE SCALE GENOMIC DNA]</scope>
</reference>
<gene>
    <name evidence="2" type="primary">AVEN_42687_1</name>
    <name evidence="2" type="ORF">CEXT_149051</name>
</gene>